<accession>A0ABR0I4W3</accession>
<gene>
    <name evidence="2" type="ORF">QC764_0077440</name>
</gene>
<protein>
    <recommendedName>
        <fullName evidence="1">LysM domain-containing protein</fullName>
    </recommendedName>
</protein>
<dbReference type="Gene3D" id="3.10.350.10">
    <property type="entry name" value="LysM domain"/>
    <property type="match status" value="1"/>
</dbReference>
<dbReference type="EMBL" id="JAFFHC010000005">
    <property type="protein sequence ID" value="KAK4675377.1"/>
    <property type="molecule type" value="Genomic_DNA"/>
</dbReference>
<organism evidence="2 3">
    <name type="scientific">Podospora pseudoanserina</name>
    <dbReference type="NCBI Taxonomy" id="2609844"/>
    <lineage>
        <taxon>Eukaryota</taxon>
        <taxon>Fungi</taxon>
        <taxon>Dikarya</taxon>
        <taxon>Ascomycota</taxon>
        <taxon>Pezizomycotina</taxon>
        <taxon>Sordariomycetes</taxon>
        <taxon>Sordariomycetidae</taxon>
        <taxon>Sordariales</taxon>
        <taxon>Podosporaceae</taxon>
        <taxon>Podospora</taxon>
    </lineage>
</organism>
<dbReference type="RefSeq" id="XP_062798847.1">
    <property type="nucleotide sequence ID" value="XM_062940742.1"/>
</dbReference>
<feature type="domain" description="LysM" evidence="1">
    <location>
        <begin position="70"/>
        <end position="115"/>
    </location>
</feature>
<dbReference type="InterPro" id="IPR036779">
    <property type="entry name" value="LysM_dom_sf"/>
</dbReference>
<reference evidence="2 3" key="1">
    <citation type="journal article" date="2023" name="bioRxiv">
        <title>High-quality genome assemblies of four members of thePodospora anserinaspecies complex.</title>
        <authorList>
            <person name="Ament-Velasquez S.L."/>
            <person name="Vogan A.A."/>
            <person name="Wallerman O."/>
            <person name="Hartmann F."/>
            <person name="Gautier V."/>
            <person name="Silar P."/>
            <person name="Giraud T."/>
            <person name="Johannesson H."/>
        </authorList>
    </citation>
    <scope>NUCLEOTIDE SEQUENCE [LARGE SCALE GENOMIC DNA]</scope>
    <source>
        <strain evidence="2 3">CBS 124.78</strain>
    </source>
</reference>
<dbReference type="SUPFAM" id="SSF54106">
    <property type="entry name" value="LysM domain"/>
    <property type="match status" value="1"/>
</dbReference>
<name>A0ABR0I4W3_9PEZI</name>
<dbReference type="Proteomes" id="UP001323617">
    <property type="component" value="Unassembled WGS sequence"/>
</dbReference>
<dbReference type="SMART" id="SM00257">
    <property type="entry name" value="LysM"/>
    <property type="match status" value="1"/>
</dbReference>
<proteinExistence type="predicted"/>
<evidence type="ECO:0000259" key="1">
    <source>
        <dbReference type="PROSITE" id="PS51782"/>
    </source>
</evidence>
<comment type="caution">
    <text evidence="2">The sequence shown here is derived from an EMBL/GenBank/DDBJ whole genome shotgun (WGS) entry which is preliminary data.</text>
</comment>
<dbReference type="GeneID" id="87961422"/>
<dbReference type="InterPro" id="IPR018392">
    <property type="entry name" value="LysM"/>
</dbReference>
<evidence type="ECO:0000313" key="3">
    <source>
        <dbReference type="Proteomes" id="UP001323617"/>
    </source>
</evidence>
<dbReference type="Pfam" id="PF01476">
    <property type="entry name" value="LysM"/>
    <property type="match status" value="1"/>
</dbReference>
<dbReference type="CDD" id="cd00118">
    <property type="entry name" value="LysM"/>
    <property type="match status" value="1"/>
</dbReference>
<keyword evidence="3" id="KW-1185">Reference proteome</keyword>
<dbReference type="PROSITE" id="PS51782">
    <property type="entry name" value="LYSM"/>
    <property type="match status" value="1"/>
</dbReference>
<sequence>MPLSASGQYCDAIVATWKNRDNYTDAQKCSDCELGLAAKKTGYNYATPTSYALNSAGTAPPPQRTRSTGTQHVVKAGDTCRTIAGLAGIGSYQLINENGLDLSCNLLPPANESICMPEKCETFELVVGQTCDDIMEEYGMTKAQFAGLESLHQPVVQES</sequence>
<evidence type="ECO:0000313" key="2">
    <source>
        <dbReference type="EMBL" id="KAK4675377.1"/>
    </source>
</evidence>